<evidence type="ECO:0000256" key="1">
    <source>
        <dbReference type="SAM" id="SignalP"/>
    </source>
</evidence>
<dbReference type="Proteomes" id="UP000221165">
    <property type="component" value="Unassembled WGS sequence"/>
</dbReference>
<keyword evidence="3" id="KW-1185">Reference proteome</keyword>
<gene>
    <name evidence="2" type="ORF">CSUI_008691</name>
</gene>
<keyword evidence="1" id="KW-0732">Signal</keyword>
<reference evidence="2 3" key="1">
    <citation type="journal article" date="2017" name="Int. J. Parasitol.">
        <title>The genome of the protozoan parasite Cystoisospora suis and a reverse vaccinology approach to identify vaccine candidates.</title>
        <authorList>
            <person name="Palmieri N."/>
            <person name="Shrestha A."/>
            <person name="Ruttkowski B."/>
            <person name="Beck T."/>
            <person name="Vogl C."/>
            <person name="Tomley F."/>
            <person name="Blake D.P."/>
            <person name="Joachim A."/>
        </authorList>
    </citation>
    <scope>NUCLEOTIDE SEQUENCE [LARGE SCALE GENOMIC DNA]</scope>
    <source>
        <strain evidence="2 3">Wien I</strain>
    </source>
</reference>
<accession>A0A2C6KK33</accession>
<dbReference type="EMBL" id="MIGC01004928">
    <property type="protein sequence ID" value="PHJ17489.1"/>
    <property type="molecule type" value="Genomic_DNA"/>
</dbReference>
<name>A0A2C6KK33_9APIC</name>
<dbReference type="AlphaFoldDB" id="A0A2C6KK33"/>
<organism evidence="2 3">
    <name type="scientific">Cystoisospora suis</name>
    <dbReference type="NCBI Taxonomy" id="483139"/>
    <lineage>
        <taxon>Eukaryota</taxon>
        <taxon>Sar</taxon>
        <taxon>Alveolata</taxon>
        <taxon>Apicomplexa</taxon>
        <taxon>Conoidasida</taxon>
        <taxon>Coccidia</taxon>
        <taxon>Eucoccidiorida</taxon>
        <taxon>Eimeriorina</taxon>
        <taxon>Sarcocystidae</taxon>
        <taxon>Cystoisospora</taxon>
    </lineage>
</organism>
<evidence type="ECO:0000313" key="2">
    <source>
        <dbReference type="EMBL" id="PHJ17489.1"/>
    </source>
</evidence>
<dbReference type="RefSeq" id="XP_067919209.1">
    <property type="nucleotide sequence ID" value="XM_068068817.1"/>
</dbReference>
<dbReference type="GeneID" id="94432028"/>
<protein>
    <submittedName>
        <fullName evidence="2">Uncharacterized protein</fullName>
    </submittedName>
</protein>
<proteinExistence type="predicted"/>
<dbReference type="VEuPathDB" id="ToxoDB:CSUI_008691"/>
<evidence type="ECO:0000313" key="3">
    <source>
        <dbReference type="Proteomes" id="UP000221165"/>
    </source>
</evidence>
<feature type="chain" id="PRO_5012248445" evidence="1">
    <location>
        <begin position="20"/>
        <end position="56"/>
    </location>
</feature>
<sequence>MKRRPRILALVDNLLRSLCVPFGVPLPCCNGVRGVLSTRPCLVAAHSTTFPLVSST</sequence>
<comment type="caution">
    <text evidence="2">The sequence shown here is derived from an EMBL/GenBank/DDBJ whole genome shotgun (WGS) entry which is preliminary data.</text>
</comment>
<feature type="signal peptide" evidence="1">
    <location>
        <begin position="1"/>
        <end position="19"/>
    </location>
</feature>